<reference evidence="1 2" key="2">
    <citation type="journal article" date="2013" name="Genome Announc.">
        <title>Genome Sequence of Growth-Improving Paenibacillus mucilaginosus Strain KNP414.</title>
        <authorList>
            <person name="Lu J.J."/>
            <person name="Wang J.F."/>
            <person name="Hu X.F."/>
        </authorList>
    </citation>
    <scope>NUCLEOTIDE SEQUENCE [LARGE SCALE GENOMIC DNA]</scope>
    <source>
        <strain evidence="1 2">KNP414</strain>
    </source>
</reference>
<proteinExistence type="predicted"/>
<dbReference type="KEGG" id="pms:KNP414_06491"/>
<dbReference type="EMBL" id="CP002869">
    <property type="protein sequence ID" value="AEI45012.1"/>
    <property type="molecule type" value="Genomic_DNA"/>
</dbReference>
<name>F8FNU3_PAEMK</name>
<dbReference type="PATRIC" id="fig|1036673.3.peg.6047"/>
<accession>F8FNU3</accession>
<sequence length="72" mass="7524">MPESRSSYAMFKDGFQGPPSAAAEALPGFRGAATKKAAGMLVLSIPAAVRSIGVKGLLPNKNKISSYSWPLE</sequence>
<protein>
    <submittedName>
        <fullName evidence="1">Uncharacterized protein</fullName>
    </submittedName>
</protein>
<evidence type="ECO:0000313" key="1">
    <source>
        <dbReference type="EMBL" id="AEI45012.1"/>
    </source>
</evidence>
<evidence type="ECO:0000313" key="2">
    <source>
        <dbReference type="Proteomes" id="UP000006620"/>
    </source>
</evidence>
<reference evidence="2" key="1">
    <citation type="submission" date="2011-06" db="EMBL/GenBank/DDBJ databases">
        <title>Complete genome sequence of Paenibacillus mucilaginosus KNP414.</title>
        <authorList>
            <person name="Wang J."/>
            <person name="Hu S."/>
            <person name="Hu X."/>
            <person name="Zhang B."/>
            <person name="Dong D."/>
            <person name="Zhang S."/>
            <person name="Zhao K."/>
            <person name="Wu D."/>
        </authorList>
    </citation>
    <scope>NUCLEOTIDE SEQUENCE [LARGE SCALE GENOMIC DNA]</scope>
    <source>
        <strain evidence="2">KNP414</strain>
    </source>
</reference>
<dbReference type="Proteomes" id="UP000006620">
    <property type="component" value="Chromosome"/>
</dbReference>
<organism evidence="1 2">
    <name type="scientific">Paenibacillus mucilaginosus (strain KNP414)</name>
    <dbReference type="NCBI Taxonomy" id="1036673"/>
    <lineage>
        <taxon>Bacteria</taxon>
        <taxon>Bacillati</taxon>
        <taxon>Bacillota</taxon>
        <taxon>Bacilli</taxon>
        <taxon>Bacillales</taxon>
        <taxon>Paenibacillaceae</taxon>
        <taxon>Paenibacillus</taxon>
    </lineage>
</organism>
<gene>
    <name evidence="1" type="ordered locus">KNP414_06491</name>
</gene>
<dbReference type="AlphaFoldDB" id="F8FNU3"/>
<dbReference type="HOGENOM" id="CLU_2718517_0_0_9"/>